<sequence length="548" mass="60594">MPNQNERTSSDKVIRAKNVGVSFYTGHKDDIKSRVFRMFKERGVSKKKKFWPLEDIDFDGIQGEILGIIGSNGAGKTTLSKIIAGILEADRGDIKVDGKVTALFSFGMGFNKELTGEENVYLNGMMLGIDKKLIDTYIKDIHEFSDIGEFFYQPMKYYSSGMKARLGFSVAAHLQPEILILDEALNTGDAKFSKKAAEKMKELVEQAKMVIIVTHSLRYAQRNCDRLMWIDGGKVREIGDPKQVVENYKATVPKRPPRKFRNLQLEKTETEVKDEAIIKADNVGVSFKLKDKDFWALKNVSFEIKEGEVVGIIGHNGAGKSTLCKVLTKILAPDEGAIELNGETSALLGYGTGFNAHLSGEDNIYLNAMLLGIPKKRVDEKYDEIVEFSGLGEKIKKPVKDLSSGMKARLGFSIAAILKPDIFIIDEALSTGDMAFKQKASERIQDMMERAKAVIIVSHSLSFIEQICTRGIWMEKGQVKFDGSAEEAVAKYRESQGVTNKNPKGAIKKKNNAKGTATKNPGQAKGTTNRAKAASKPAQPEKAANKNE</sequence>
<evidence type="ECO:0000313" key="9">
    <source>
        <dbReference type="Proteomes" id="UP001596990"/>
    </source>
</evidence>
<evidence type="ECO:0000256" key="1">
    <source>
        <dbReference type="ARBA" id="ARBA00005417"/>
    </source>
</evidence>
<evidence type="ECO:0000313" key="8">
    <source>
        <dbReference type="EMBL" id="MFD1020145.1"/>
    </source>
</evidence>
<evidence type="ECO:0000259" key="7">
    <source>
        <dbReference type="PROSITE" id="PS50893"/>
    </source>
</evidence>
<feature type="region of interest" description="Disordered" evidence="6">
    <location>
        <begin position="494"/>
        <end position="548"/>
    </location>
</feature>
<feature type="domain" description="ABC transporter" evidence="7">
    <location>
        <begin position="278"/>
        <end position="501"/>
    </location>
</feature>
<dbReference type="PANTHER" id="PTHR46743">
    <property type="entry name" value="TEICHOIC ACIDS EXPORT ATP-BINDING PROTEIN TAGH"/>
    <property type="match status" value="1"/>
</dbReference>
<dbReference type="InterPro" id="IPR003439">
    <property type="entry name" value="ABC_transporter-like_ATP-bd"/>
</dbReference>
<dbReference type="PANTHER" id="PTHR46743:SF2">
    <property type="entry name" value="TEICHOIC ACIDS EXPORT ATP-BINDING PROTEIN TAGH"/>
    <property type="match status" value="1"/>
</dbReference>
<dbReference type="Gene3D" id="3.40.50.300">
    <property type="entry name" value="P-loop containing nucleotide triphosphate hydrolases"/>
    <property type="match status" value="2"/>
</dbReference>
<dbReference type="RefSeq" id="WP_386061228.1">
    <property type="nucleotide sequence ID" value="NZ_JBHTKL010000005.1"/>
</dbReference>
<keyword evidence="2" id="KW-0813">Transport</keyword>
<dbReference type="SMART" id="SM00382">
    <property type="entry name" value="AAA"/>
    <property type="match status" value="2"/>
</dbReference>
<evidence type="ECO:0000256" key="4">
    <source>
        <dbReference type="ARBA" id="ARBA00022840"/>
    </source>
</evidence>
<dbReference type="InterPro" id="IPR017871">
    <property type="entry name" value="ABC_transporter-like_CS"/>
</dbReference>
<protein>
    <submittedName>
        <fullName evidence="8">ABC transporter ATP-binding protein</fullName>
    </submittedName>
</protein>
<reference evidence="9" key="1">
    <citation type="journal article" date="2019" name="Int. J. Syst. Evol. Microbiol.">
        <title>The Global Catalogue of Microorganisms (GCM) 10K type strain sequencing project: providing services to taxonomists for standard genome sequencing and annotation.</title>
        <authorList>
            <consortium name="The Broad Institute Genomics Platform"/>
            <consortium name="The Broad Institute Genome Sequencing Center for Infectious Disease"/>
            <person name="Wu L."/>
            <person name="Ma J."/>
        </authorList>
    </citation>
    <scope>NUCLEOTIDE SEQUENCE [LARGE SCALE GENOMIC DNA]</scope>
    <source>
        <strain evidence="9">CCUG 56607</strain>
    </source>
</reference>
<dbReference type="CDD" id="cd03220">
    <property type="entry name" value="ABC_KpsT_Wzt"/>
    <property type="match status" value="2"/>
</dbReference>
<keyword evidence="9" id="KW-1185">Reference proteome</keyword>
<evidence type="ECO:0000256" key="2">
    <source>
        <dbReference type="ARBA" id="ARBA00022448"/>
    </source>
</evidence>
<dbReference type="Proteomes" id="UP001596990">
    <property type="component" value="Unassembled WGS sequence"/>
</dbReference>
<evidence type="ECO:0000256" key="5">
    <source>
        <dbReference type="ARBA" id="ARBA00022967"/>
    </source>
</evidence>
<comment type="caution">
    <text evidence="8">The sequence shown here is derived from an EMBL/GenBank/DDBJ whole genome shotgun (WGS) entry which is preliminary data.</text>
</comment>
<dbReference type="PROSITE" id="PS50893">
    <property type="entry name" value="ABC_TRANSPORTER_2"/>
    <property type="match status" value="2"/>
</dbReference>
<proteinExistence type="inferred from homology"/>
<gene>
    <name evidence="8" type="ORF">ACFQ2J_13240</name>
</gene>
<feature type="domain" description="ABC transporter" evidence="7">
    <location>
        <begin position="33"/>
        <end position="257"/>
    </location>
</feature>
<accession>A0ABW3L2F1</accession>
<dbReference type="Pfam" id="PF00005">
    <property type="entry name" value="ABC_tran"/>
    <property type="match status" value="2"/>
</dbReference>
<dbReference type="InterPro" id="IPR050683">
    <property type="entry name" value="Bact_Polysacc_Export_ATP-bd"/>
</dbReference>
<dbReference type="PROSITE" id="PS00211">
    <property type="entry name" value="ABC_TRANSPORTER_1"/>
    <property type="match status" value="2"/>
</dbReference>
<keyword evidence="3" id="KW-0547">Nucleotide-binding</keyword>
<keyword evidence="5" id="KW-1278">Translocase</keyword>
<dbReference type="EMBL" id="JBHTKL010000005">
    <property type="protein sequence ID" value="MFD1020145.1"/>
    <property type="molecule type" value="Genomic_DNA"/>
</dbReference>
<dbReference type="SUPFAM" id="SSF52540">
    <property type="entry name" value="P-loop containing nucleoside triphosphate hydrolases"/>
    <property type="match status" value="2"/>
</dbReference>
<dbReference type="InterPro" id="IPR015860">
    <property type="entry name" value="ABC_transpr_TagH-like"/>
</dbReference>
<keyword evidence="4 8" id="KW-0067">ATP-binding</keyword>
<organism evidence="8 9">
    <name type="scientific">Thalassobacillus hwangdonensis</name>
    <dbReference type="NCBI Taxonomy" id="546108"/>
    <lineage>
        <taxon>Bacteria</taxon>
        <taxon>Bacillati</taxon>
        <taxon>Bacillota</taxon>
        <taxon>Bacilli</taxon>
        <taxon>Bacillales</taxon>
        <taxon>Bacillaceae</taxon>
        <taxon>Thalassobacillus</taxon>
    </lineage>
</organism>
<name>A0ABW3L2F1_9BACI</name>
<dbReference type="InterPro" id="IPR027417">
    <property type="entry name" value="P-loop_NTPase"/>
</dbReference>
<comment type="similarity">
    <text evidence="1">Belongs to the ABC transporter superfamily.</text>
</comment>
<evidence type="ECO:0000256" key="6">
    <source>
        <dbReference type="SAM" id="MobiDB-lite"/>
    </source>
</evidence>
<evidence type="ECO:0000256" key="3">
    <source>
        <dbReference type="ARBA" id="ARBA00022741"/>
    </source>
</evidence>
<dbReference type="InterPro" id="IPR003593">
    <property type="entry name" value="AAA+_ATPase"/>
</dbReference>
<dbReference type="GO" id="GO:0005524">
    <property type="term" value="F:ATP binding"/>
    <property type="evidence" value="ECO:0007669"/>
    <property type="project" value="UniProtKB-KW"/>
</dbReference>